<reference evidence="2 3" key="1">
    <citation type="journal article" date="2014" name="Int. J. Syst. Evol. Microbiol.">
        <title>Listeria floridensis sp. nov., Listeria aquatica sp. nov., Listeria cornellensis sp. nov., Listeria riparia sp. nov. and Listeria grandensis sp. nov., from agricultural and natural environments.</title>
        <authorList>
            <person name="den Bakker H.C."/>
            <person name="Warchocki S."/>
            <person name="Wright E.M."/>
            <person name="Allred A.F."/>
            <person name="Ahlstrom C."/>
            <person name="Manuel C.S."/>
            <person name="Stasiewicz M.J."/>
            <person name="Burrell A."/>
            <person name="Roof S."/>
            <person name="Strawn L."/>
            <person name="Fortes E.D."/>
            <person name="Nightingale K.K."/>
            <person name="Kephart D."/>
            <person name="Wiedmann M."/>
        </authorList>
    </citation>
    <scope>NUCLEOTIDE SEQUENCE [LARGE SCALE GENOMIC DNA]</scope>
    <source>
        <strain evidence="2 3">FSL S10-1187</strain>
    </source>
</reference>
<comment type="caution">
    <text evidence="2">The sequence shown here is derived from an EMBL/GenBank/DDBJ whole genome shotgun (WGS) entry which is preliminary data.</text>
</comment>
<gene>
    <name evidence="2" type="ORF">MFLO_07677</name>
</gene>
<accession>A0ABP3B048</accession>
<evidence type="ECO:0000259" key="1">
    <source>
        <dbReference type="PROSITE" id="PS51340"/>
    </source>
</evidence>
<evidence type="ECO:0000313" key="3">
    <source>
        <dbReference type="Proteomes" id="UP000019249"/>
    </source>
</evidence>
<dbReference type="PROSITE" id="PS51340">
    <property type="entry name" value="MOSC"/>
    <property type="match status" value="1"/>
</dbReference>
<dbReference type="Gene3D" id="2.40.33.20">
    <property type="entry name" value="PK beta-barrel domain-like"/>
    <property type="match status" value="1"/>
</dbReference>
<dbReference type="PANTHER" id="PTHR30212:SF2">
    <property type="entry name" value="PROTEIN YIIM"/>
    <property type="match status" value="1"/>
</dbReference>
<protein>
    <submittedName>
        <fullName evidence="2">MOSC domain-containing protein</fullName>
    </submittedName>
</protein>
<name>A0ABP3B048_9LIST</name>
<evidence type="ECO:0000313" key="2">
    <source>
        <dbReference type="EMBL" id="EUJ32049.1"/>
    </source>
</evidence>
<dbReference type="Pfam" id="PF03473">
    <property type="entry name" value="MOSC"/>
    <property type="match status" value="1"/>
</dbReference>
<proteinExistence type="predicted"/>
<dbReference type="PANTHER" id="PTHR30212">
    <property type="entry name" value="PROTEIN YIIM"/>
    <property type="match status" value="1"/>
</dbReference>
<dbReference type="InterPro" id="IPR052353">
    <property type="entry name" value="Benzoxazolinone_Detox_Enz"/>
</dbReference>
<sequence>MAKVEHLGIGKPKDLELSNNKKMMTGIEKQSVVAAKLTFDGFLGDGPFNMKYHGGPDRTVCVFPAEHYLYFEEKFGEKLLESAFGENITASGMLERDVAIGDIFQIGTAVIQITEARNPCSTIAKYNRMPELYQEVRRTGYTGFLCRTIREGEIKTGDSIVLLESEPHHVTVEYCHMMVLHKKGGNAEFSKILRGESTLKKVSR</sequence>
<feature type="domain" description="MOSC" evidence="1">
    <location>
        <begin position="29"/>
        <end position="163"/>
    </location>
</feature>
<dbReference type="Proteomes" id="UP000019249">
    <property type="component" value="Unassembled WGS sequence"/>
</dbReference>
<dbReference type="EMBL" id="AODF01000014">
    <property type="protein sequence ID" value="EUJ32049.1"/>
    <property type="molecule type" value="Genomic_DNA"/>
</dbReference>
<dbReference type="SUPFAM" id="SSF50800">
    <property type="entry name" value="PK beta-barrel domain-like"/>
    <property type="match status" value="1"/>
</dbReference>
<organism evidence="2 3">
    <name type="scientific">Listeria floridensis FSL S10-1187</name>
    <dbReference type="NCBI Taxonomy" id="1265817"/>
    <lineage>
        <taxon>Bacteria</taxon>
        <taxon>Bacillati</taxon>
        <taxon>Bacillota</taxon>
        <taxon>Bacilli</taxon>
        <taxon>Bacillales</taxon>
        <taxon>Listeriaceae</taxon>
        <taxon>Listeria</taxon>
    </lineage>
</organism>
<dbReference type="InterPro" id="IPR005302">
    <property type="entry name" value="MoCF_Sase_C"/>
</dbReference>
<keyword evidence="3" id="KW-1185">Reference proteome</keyword>
<dbReference type="InterPro" id="IPR011037">
    <property type="entry name" value="Pyrv_Knase-like_insert_dom_sf"/>
</dbReference>